<organism evidence="2 3">
    <name type="scientific">Cymbomonas tetramitiformis</name>
    <dbReference type="NCBI Taxonomy" id="36881"/>
    <lineage>
        <taxon>Eukaryota</taxon>
        <taxon>Viridiplantae</taxon>
        <taxon>Chlorophyta</taxon>
        <taxon>Pyramimonadophyceae</taxon>
        <taxon>Pyramimonadales</taxon>
        <taxon>Pyramimonadaceae</taxon>
        <taxon>Cymbomonas</taxon>
    </lineage>
</organism>
<dbReference type="Proteomes" id="UP001190700">
    <property type="component" value="Unassembled WGS sequence"/>
</dbReference>
<evidence type="ECO:0000313" key="2">
    <source>
        <dbReference type="EMBL" id="KAK3263326.1"/>
    </source>
</evidence>
<sequence>MKRMRRVFLSDSEDDPDPIPDLKGIYSDSSSDGEEHEDMPSLVFSDAGEDSDEDDDFVPTPGRKPVPNLHRNPMVKSQQPVNLKHLAKLLKIPNTSQSFPSPTGSRVAEDLTDAEFDIIDHFLNEACFWFYVGSENGDRELNLNAQGAAGSTHRTKMQLDPGLKSALGDTGLNHSYWNICVEPLNGAGIHTKLGMLGYCRKNHKSPNFADWKKNVTPEMEHEVDDLYLVLGKGDLMGCCELTENNMLMAKVDMFRHFKMKRGFPSFKSTDIVNVLFPSEMTRFDPSRMHNNGARMSQMILAVHPFEREDQSDIADDDIDEGFQYSGSASTHATRNGEREVAAAADRRPSGILFYDDDDGPVTMTDGPVTVGTALQRRIRSLLSLWSYRAHLKVHVNT</sequence>
<feature type="region of interest" description="Disordered" evidence="1">
    <location>
        <begin position="1"/>
        <end position="73"/>
    </location>
</feature>
<name>A0AAE0KWH8_9CHLO</name>
<reference evidence="2 3" key="1">
    <citation type="journal article" date="2015" name="Genome Biol. Evol.">
        <title>Comparative Genomics of a Bacterivorous Green Alga Reveals Evolutionary Causalities and Consequences of Phago-Mixotrophic Mode of Nutrition.</title>
        <authorList>
            <person name="Burns J.A."/>
            <person name="Paasch A."/>
            <person name="Narechania A."/>
            <person name="Kim E."/>
        </authorList>
    </citation>
    <scope>NUCLEOTIDE SEQUENCE [LARGE SCALE GENOMIC DNA]</scope>
    <source>
        <strain evidence="2 3">PLY_AMNH</strain>
    </source>
</reference>
<feature type="compositionally biased region" description="Acidic residues" evidence="1">
    <location>
        <begin position="47"/>
        <end position="57"/>
    </location>
</feature>
<protein>
    <submittedName>
        <fullName evidence="2">Uncharacterized protein</fullName>
    </submittedName>
</protein>
<dbReference type="AlphaFoldDB" id="A0AAE0KWH8"/>
<gene>
    <name evidence="2" type="ORF">CYMTET_27861</name>
</gene>
<evidence type="ECO:0000313" key="3">
    <source>
        <dbReference type="Proteomes" id="UP001190700"/>
    </source>
</evidence>
<comment type="caution">
    <text evidence="2">The sequence shown here is derived from an EMBL/GenBank/DDBJ whole genome shotgun (WGS) entry which is preliminary data.</text>
</comment>
<accession>A0AAE0KWH8</accession>
<keyword evidence="3" id="KW-1185">Reference proteome</keyword>
<proteinExistence type="predicted"/>
<dbReference type="EMBL" id="LGRX02015546">
    <property type="protein sequence ID" value="KAK3263326.1"/>
    <property type="molecule type" value="Genomic_DNA"/>
</dbReference>
<evidence type="ECO:0000256" key="1">
    <source>
        <dbReference type="SAM" id="MobiDB-lite"/>
    </source>
</evidence>